<sequence length="402" mass="44445">MHPPTNITTKNFGSWLFIVLTLLHEYNTSLGVVVVSEVAALTMAAPRKVAFVLSFLGLMSALSSEASTDIRKIRELAARDNVTCILVFGDSSVDPGNNDYFTTTVKGNFPPYGKDFFSGRPTGRFSNGRLATDFIAEALGSTKAIPPFLDPKLSRLDLLHGVSFASAASGYDELTANISGVLPVYKQLNYLLHYKVHLRKLVGRSLAEKILHNSIFVMSMGTNDFLLNYYIDPTRSAQYTIEEYQDFLVTCMSSDIKEMYRLGARRMVIVGIPPLGCMPLVRTLAGTTGCYENYNNVSSLFNSKISTRLDELRGTLGIKTVFLDANKMIMDAINNPQKYGMTETSKGCCGTGTIEYGDTCKGLTTCLDPDKYVFWDAVHPTQKMYQVIADKAITSLNRYILT</sequence>
<proteinExistence type="predicted"/>
<gene>
    <name evidence="1" type="ORF">MLD38_016735</name>
</gene>
<name>A0ACB9QNI1_9MYRT</name>
<accession>A0ACB9QNI1</accession>
<keyword evidence="2" id="KW-1185">Reference proteome</keyword>
<comment type="caution">
    <text evidence="1">The sequence shown here is derived from an EMBL/GenBank/DDBJ whole genome shotgun (WGS) entry which is preliminary data.</text>
</comment>
<protein>
    <submittedName>
        <fullName evidence="1">Uncharacterized protein</fullName>
    </submittedName>
</protein>
<reference evidence="2" key="1">
    <citation type="journal article" date="2023" name="Front. Plant Sci.">
        <title>Chromosomal-level genome assembly of Melastoma candidum provides insights into trichome evolution.</title>
        <authorList>
            <person name="Zhong Y."/>
            <person name="Wu W."/>
            <person name="Sun C."/>
            <person name="Zou P."/>
            <person name="Liu Y."/>
            <person name="Dai S."/>
            <person name="Zhou R."/>
        </authorList>
    </citation>
    <scope>NUCLEOTIDE SEQUENCE [LARGE SCALE GENOMIC DNA]</scope>
</reference>
<organism evidence="1 2">
    <name type="scientific">Melastoma candidum</name>
    <dbReference type="NCBI Taxonomy" id="119954"/>
    <lineage>
        <taxon>Eukaryota</taxon>
        <taxon>Viridiplantae</taxon>
        <taxon>Streptophyta</taxon>
        <taxon>Embryophyta</taxon>
        <taxon>Tracheophyta</taxon>
        <taxon>Spermatophyta</taxon>
        <taxon>Magnoliopsida</taxon>
        <taxon>eudicotyledons</taxon>
        <taxon>Gunneridae</taxon>
        <taxon>Pentapetalae</taxon>
        <taxon>rosids</taxon>
        <taxon>malvids</taxon>
        <taxon>Myrtales</taxon>
        <taxon>Melastomataceae</taxon>
        <taxon>Melastomatoideae</taxon>
        <taxon>Melastomateae</taxon>
        <taxon>Melastoma</taxon>
    </lineage>
</organism>
<dbReference type="EMBL" id="CM042884">
    <property type="protein sequence ID" value="KAI4368144.1"/>
    <property type="molecule type" value="Genomic_DNA"/>
</dbReference>
<evidence type="ECO:0000313" key="1">
    <source>
        <dbReference type="EMBL" id="KAI4368144.1"/>
    </source>
</evidence>
<dbReference type="Proteomes" id="UP001057402">
    <property type="component" value="Chromosome 5"/>
</dbReference>
<evidence type="ECO:0000313" key="2">
    <source>
        <dbReference type="Proteomes" id="UP001057402"/>
    </source>
</evidence>